<evidence type="ECO:0000313" key="1">
    <source>
        <dbReference type="EMBL" id="KKL92309.1"/>
    </source>
</evidence>
<accession>A0A0F9G0X6</accession>
<name>A0A0F9G0X6_9ZZZZ</name>
<comment type="caution">
    <text evidence="1">The sequence shown here is derived from an EMBL/GenBank/DDBJ whole genome shotgun (WGS) entry which is preliminary data.</text>
</comment>
<reference evidence="1" key="1">
    <citation type="journal article" date="2015" name="Nature">
        <title>Complex archaea that bridge the gap between prokaryotes and eukaryotes.</title>
        <authorList>
            <person name="Spang A."/>
            <person name="Saw J.H."/>
            <person name="Jorgensen S.L."/>
            <person name="Zaremba-Niedzwiedzka K."/>
            <person name="Martijn J."/>
            <person name="Lind A.E."/>
            <person name="van Eijk R."/>
            <person name="Schleper C."/>
            <person name="Guy L."/>
            <person name="Ettema T.J."/>
        </authorList>
    </citation>
    <scope>NUCLEOTIDE SEQUENCE</scope>
</reference>
<sequence length="132" mass="14509">MYTCEQCGHTPEETVQMLILRAGMQMESDGSLEQQLADDLRAISPDLENEFVMEGTAHPLAKQTISEIRAIAEAGELPTGGSALRLAASGAAMAEWNQRVLNGELSLKTIRRFQHTSSLEAMEELGWENPYS</sequence>
<proteinExistence type="predicted"/>
<dbReference type="AlphaFoldDB" id="A0A0F9G0X6"/>
<dbReference type="EMBL" id="LAZR01019501">
    <property type="protein sequence ID" value="KKL92309.1"/>
    <property type="molecule type" value="Genomic_DNA"/>
</dbReference>
<gene>
    <name evidence="1" type="ORF">LCGC14_1886010</name>
</gene>
<organism evidence="1">
    <name type="scientific">marine sediment metagenome</name>
    <dbReference type="NCBI Taxonomy" id="412755"/>
    <lineage>
        <taxon>unclassified sequences</taxon>
        <taxon>metagenomes</taxon>
        <taxon>ecological metagenomes</taxon>
    </lineage>
</organism>
<protein>
    <submittedName>
        <fullName evidence="1">Uncharacterized protein</fullName>
    </submittedName>
</protein>